<gene>
    <name evidence="3" type="ORF">CCMP2556_LOCUS49110</name>
</gene>
<keyword evidence="2" id="KW-0812">Transmembrane</keyword>
<evidence type="ECO:0000313" key="4">
    <source>
        <dbReference type="Proteomes" id="UP001642484"/>
    </source>
</evidence>
<proteinExistence type="predicted"/>
<sequence length="205" mass="22759">TLGSSAFSRLYSIYPSRSFVCAPPWTTFAVITAPFATKTSVAKICGVWRSMYGPSTTRANLRRTSTRTTIVTILQLLRAVNPPRVLPFLSVLSALLMLIAAVMPLQVLPASDRQRVPRRTVAVAAKTAVLQAATARQLCHHHASPHTRTHTDTDTHPCQDRAAPRRRSPTPEAGRRPDIPSDLRRRKLQGNLHKLFKVLSDFHKP</sequence>
<keyword evidence="4" id="KW-1185">Reference proteome</keyword>
<feature type="compositionally biased region" description="Basic and acidic residues" evidence="1">
    <location>
        <begin position="173"/>
        <end position="183"/>
    </location>
</feature>
<keyword evidence="2" id="KW-1133">Transmembrane helix</keyword>
<feature type="compositionally biased region" description="Basic residues" evidence="1">
    <location>
        <begin position="139"/>
        <end position="148"/>
    </location>
</feature>
<reference evidence="3 4" key="1">
    <citation type="submission" date="2024-02" db="EMBL/GenBank/DDBJ databases">
        <authorList>
            <person name="Chen Y."/>
            <person name="Shah S."/>
            <person name="Dougan E. K."/>
            <person name="Thang M."/>
            <person name="Chan C."/>
        </authorList>
    </citation>
    <scope>NUCLEOTIDE SEQUENCE [LARGE SCALE GENOMIC DNA]</scope>
</reference>
<feature type="compositionally biased region" description="Basic and acidic residues" evidence="1">
    <location>
        <begin position="149"/>
        <end position="163"/>
    </location>
</feature>
<accession>A0ABP0RYX6</accession>
<feature type="non-terminal residue" evidence="3">
    <location>
        <position position="1"/>
    </location>
</feature>
<evidence type="ECO:0000256" key="1">
    <source>
        <dbReference type="SAM" id="MobiDB-lite"/>
    </source>
</evidence>
<name>A0ABP0RYX6_9DINO</name>
<dbReference type="Proteomes" id="UP001642484">
    <property type="component" value="Unassembled WGS sequence"/>
</dbReference>
<dbReference type="EMBL" id="CAXAMN010026666">
    <property type="protein sequence ID" value="CAK9104831.1"/>
    <property type="molecule type" value="Genomic_DNA"/>
</dbReference>
<evidence type="ECO:0000313" key="3">
    <source>
        <dbReference type="EMBL" id="CAK9104831.1"/>
    </source>
</evidence>
<feature type="region of interest" description="Disordered" evidence="1">
    <location>
        <begin position="139"/>
        <end position="187"/>
    </location>
</feature>
<keyword evidence="2" id="KW-0472">Membrane</keyword>
<organism evidence="3 4">
    <name type="scientific">Durusdinium trenchii</name>
    <dbReference type="NCBI Taxonomy" id="1381693"/>
    <lineage>
        <taxon>Eukaryota</taxon>
        <taxon>Sar</taxon>
        <taxon>Alveolata</taxon>
        <taxon>Dinophyceae</taxon>
        <taxon>Suessiales</taxon>
        <taxon>Symbiodiniaceae</taxon>
        <taxon>Durusdinium</taxon>
    </lineage>
</organism>
<comment type="caution">
    <text evidence="3">The sequence shown here is derived from an EMBL/GenBank/DDBJ whole genome shotgun (WGS) entry which is preliminary data.</text>
</comment>
<protein>
    <submittedName>
        <fullName evidence="3">Uncharacterized protein</fullName>
    </submittedName>
</protein>
<feature type="transmembrane region" description="Helical" evidence="2">
    <location>
        <begin position="85"/>
        <end position="108"/>
    </location>
</feature>
<evidence type="ECO:0000256" key="2">
    <source>
        <dbReference type="SAM" id="Phobius"/>
    </source>
</evidence>